<keyword evidence="3" id="KW-1185">Reference proteome</keyword>
<evidence type="ECO:0000313" key="2">
    <source>
        <dbReference type="EMBL" id="KAF2659293.1"/>
    </source>
</evidence>
<protein>
    <submittedName>
        <fullName evidence="2">Uncharacterized protein</fullName>
    </submittedName>
</protein>
<keyword evidence="1" id="KW-1133">Transmembrane helix</keyword>
<dbReference type="EMBL" id="MU004308">
    <property type="protein sequence ID" value="KAF2659293.1"/>
    <property type="molecule type" value="Genomic_DNA"/>
</dbReference>
<gene>
    <name evidence="2" type="ORF">K491DRAFT_675747</name>
</gene>
<name>A0A6A6TJZ9_9PLEO</name>
<feature type="transmembrane region" description="Helical" evidence="1">
    <location>
        <begin position="20"/>
        <end position="37"/>
    </location>
</feature>
<dbReference type="OrthoDB" id="630895at2759"/>
<organism evidence="2 3">
    <name type="scientific">Lophiostoma macrostomum CBS 122681</name>
    <dbReference type="NCBI Taxonomy" id="1314788"/>
    <lineage>
        <taxon>Eukaryota</taxon>
        <taxon>Fungi</taxon>
        <taxon>Dikarya</taxon>
        <taxon>Ascomycota</taxon>
        <taxon>Pezizomycotina</taxon>
        <taxon>Dothideomycetes</taxon>
        <taxon>Pleosporomycetidae</taxon>
        <taxon>Pleosporales</taxon>
        <taxon>Lophiostomataceae</taxon>
        <taxon>Lophiostoma</taxon>
    </lineage>
</organism>
<sequence length="310" mass="34703">MADSAVTPAPPTLKVKSQSCCVNCLATFLLAIATAPYRRSFYMYTWKPLVELRRAGDDRAKVVALVKDFKSDKYAELQSAQVAGSFCAGAVFATINWSKQGNAHWTADALFFCSLACSLWAVITSIQSKSILDDLPNDDQLNSSLPIDEVQRMRRSILRYRKRPGIRHCAMIFIWQFSTMMSSYGWVTFVAGLTVYMCTPFIKGEEWSQKHLIAIIYLTTGFIGLVTYLSSTLFVYVGEKDYLQSVASSKVSTSDSEDAIGAQRSTMLPKNGTSSAGKTKMPARARTLYDGYEPGDLEWHRPQRKRRLLI</sequence>
<dbReference type="AlphaFoldDB" id="A0A6A6TJZ9"/>
<dbReference type="Proteomes" id="UP000799324">
    <property type="component" value="Unassembled WGS sequence"/>
</dbReference>
<keyword evidence="1" id="KW-0472">Membrane</keyword>
<keyword evidence="1" id="KW-0812">Transmembrane</keyword>
<accession>A0A6A6TJZ9</accession>
<reference evidence="2" key="1">
    <citation type="journal article" date="2020" name="Stud. Mycol.">
        <title>101 Dothideomycetes genomes: a test case for predicting lifestyles and emergence of pathogens.</title>
        <authorList>
            <person name="Haridas S."/>
            <person name="Albert R."/>
            <person name="Binder M."/>
            <person name="Bloem J."/>
            <person name="Labutti K."/>
            <person name="Salamov A."/>
            <person name="Andreopoulos B."/>
            <person name="Baker S."/>
            <person name="Barry K."/>
            <person name="Bills G."/>
            <person name="Bluhm B."/>
            <person name="Cannon C."/>
            <person name="Castanera R."/>
            <person name="Culley D."/>
            <person name="Daum C."/>
            <person name="Ezra D."/>
            <person name="Gonzalez J."/>
            <person name="Henrissat B."/>
            <person name="Kuo A."/>
            <person name="Liang C."/>
            <person name="Lipzen A."/>
            <person name="Lutzoni F."/>
            <person name="Magnuson J."/>
            <person name="Mondo S."/>
            <person name="Nolan M."/>
            <person name="Ohm R."/>
            <person name="Pangilinan J."/>
            <person name="Park H.-J."/>
            <person name="Ramirez L."/>
            <person name="Alfaro M."/>
            <person name="Sun H."/>
            <person name="Tritt A."/>
            <person name="Yoshinaga Y."/>
            <person name="Zwiers L.-H."/>
            <person name="Turgeon B."/>
            <person name="Goodwin S."/>
            <person name="Spatafora J."/>
            <person name="Crous P."/>
            <person name="Grigoriev I."/>
        </authorList>
    </citation>
    <scope>NUCLEOTIDE SEQUENCE</scope>
    <source>
        <strain evidence="2">CBS 122681</strain>
    </source>
</reference>
<evidence type="ECO:0000256" key="1">
    <source>
        <dbReference type="SAM" id="Phobius"/>
    </source>
</evidence>
<evidence type="ECO:0000313" key="3">
    <source>
        <dbReference type="Proteomes" id="UP000799324"/>
    </source>
</evidence>
<proteinExistence type="predicted"/>
<feature type="transmembrane region" description="Helical" evidence="1">
    <location>
        <begin position="214"/>
        <end position="237"/>
    </location>
</feature>